<dbReference type="EMBL" id="CAJOBO010000592">
    <property type="protein sequence ID" value="CAF4253833.1"/>
    <property type="molecule type" value="Genomic_DNA"/>
</dbReference>
<evidence type="ECO:0000313" key="6">
    <source>
        <dbReference type="Proteomes" id="UP000663873"/>
    </source>
</evidence>
<gene>
    <name evidence="3" type="ORF">HFQ381_LOCUS10630</name>
    <name evidence="2" type="ORF">LUA448_LOCUS5001</name>
    <name evidence="4" type="ORF">UJA718_LOCUS16246</name>
</gene>
<dbReference type="Proteomes" id="UP000663851">
    <property type="component" value="Unassembled WGS sequence"/>
</dbReference>
<evidence type="ECO:0000313" key="4">
    <source>
        <dbReference type="EMBL" id="CAF4358050.1"/>
    </source>
</evidence>
<dbReference type="Proteomes" id="UP000663873">
    <property type="component" value="Unassembled WGS sequence"/>
</dbReference>
<protein>
    <submittedName>
        <fullName evidence="3">Uncharacterized protein</fullName>
    </submittedName>
</protein>
<feature type="transmembrane region" description="Helical" evidence="1">
    <location>
        <begin position="12"/>
        <end position="32"/>
    </location>
</feature>
<keyword evidence="6" id="KW-1185">Reference proteome</keyword>
<reference evidence="3" key="1">
    <citation type="submission" date="2021-02" db="EMBL/GenBank/DDBJ databases">
        <authorList>
            <person name="Nowell W R."/>
        </authorList>
    </citation>
    <scope>NUCLEOTIDE SEQUENCE</scope>
</reference>
<evidence type="ECO:0000313" key="5">
    <source>
        <dbReference type="Proteomes" id="UP000663851"/>
    </source>
</evidence>
<accession>A0A820EZT3</accession>
<keyword evidence="1" id="KW-0812">Transmembrane</keyword>
<dbReference type="AlphaFoldDB" id="A0A820EZT3"/>
<name>A0A820EZT3_9BILA</name>
<evidence type="ECO:0000313" key="3">
    <source>
        <dbReference type="EMBL" id="CAF4253833.1"/>
    </source>
</evidence>
<dbReference type="EMBL" id="CAJOBP010002495">
    <property type="protein sequence ID" value="CAF4358050.1"/>
    <property type="molecule type" value="Genomic_DNA"/>
</dbReference>
<sequence length="120" mass="14083">MFLLVNQQRMALCTPLFMLAMICFTIDVHLSYKISPETREFNPIIPDDNYLILTAEDYPQNQGLNSHRLSDSFLSKIQQRNFQDDRFEPNNDELTNIKFNTGYNQLGSRTESRNNDIELM</sequence>
<keyword evidence="1" id="KW-1133">Transmembrane helix</keyword>
<keyword evidence="1" id="KW-0472">Membrane</keyword>
<proteinExistence type="predicted"/>
<comment type="caution">
    <text evidence="3">The sequence shown here is derived from an EMBL/GenBank/DDBJ whole genome shotgun (WGS) entry which is preliminary data.</text>
</comment>
<organism evidence="3 5">
    <name type="scientific">Rotaria socialis</name>
    <dbReference type="NCBI Taxonomy" id="392032"/>
    <lineage>
        <taxon>Eukaryota</taxon>
        <taxon>Metazoa</taxon>
        <taxon>Spiralia</taxon>
        <taxon>Gnathifera</taxon>
        <taxon>Rotifera</taxon>
        <taxon>Eurotatoria</taxon>
        <taxon>Bdelloidea</taxon>
        <taxon>Philodinida</taxon>
        <taxon>Philodinidae</taxon>
        <taxon>Rotaria</taxon>
    </lineage>
</organism>
<evidence type="ECO:0000313" key="2">
    <source>
        <dbReference type="EMBL" id="CAF3254013.1"/>
    </source>
</evidence>
<dbReference type="EMBL" id="CAJNYD010000403">
    <property type="protein sequence ID" value="CAF3254013.1"/>
    <property type="molecule type" value="Genomic_DNA"/>
</dbReference>
<evidence type="ECO:0000256" key="1">
    <source>
        <dbReference type="SAM" id="Phobius"/>
    </source>
</evidence>
<dbReference type="Proteomes" id="UP000663833">
    <property type="component" value="Unassembled WGS sequence"/>
</dbReference>